<dbReference type="AlphaFoldDB" id="A0A3Q0J042"/>
<dbReference type="Proteomes" id="UP000079169">
    <property type="component" value="Unplaced"/>
</dbReference>
<proteinExistence type="predicted"/>
<accession>A0A3Q0J042</accession>
<keyword evidence="2" id="KW-1185">Reference proteome</keyword>
<evidence type="ECO:0000313" key="2">
    <source>
        <dbReference type="Proteomes" id="UP000079169"/>
    </source>
</evidence>
<feature type="compositionally biased region" description="Basic and acidic residues" evidence="1">
    <location>
        <begin position="1"/>
        <end position="18"/>
    </location>
</feature>
<dbReference type="RefSeq" id="XP_026681811.1">
    <property type="nucleotide sequence ID" value="XM_026826010.1"/>
</dbReference>
<dbReference type="GeneID" id="113468801"/>
<feature type="region of interest" description="Disordered" evidence="1">
    <location>
        <begin position="118"/>
        <end position="139"/>
    </location>
</feature>
<reference evidence="3" key="1">
    <citation type="submission" date="2025-08" db="UniProtKB">
        <authorList>
            <consortium name="RefSeq"/>
        </authorList>
    </citation>
    <scope>IDENTIFICATION</scope>
</reference>
<name>A0A3Q0J042_DIACI</name>
<protein>
    <submittedName>
        <fullName evidence="3">Uncharacterized protein LOC113468801</fullName>
    </submittedName>
</protein>
<gene>
    <name evidence="3" type="primary">LOC113468801</name>
</gene>
<evidence type="ECO:0000313" key="3">
    <source>
        <dbReference type="RefSeq" id="XP_026681811.1"/>
    </source>
</evidence>
<evidence type="ECO:0000256" key="1">
    <source>
        <dbReference type="SAM" id="MobiDB-lite"/>
    </source>
</evidence>
<organism evidence="2 3">
    <name type="scientific">Diaphorina citri</name>
    <name type="common">Asian citrus psyllid</name>
    <dbReference type="NCBI Taxonomy" id="121845"/>
    <lineage>
        <taxon>Eukaryota</taxon>
        <taxon>Metazoa</taxon>
        <taxon>Ecdysozoa</taxon>
        <taxon>Arthropoda</taxon>
        <taxon>Hexapoda</taxon>
        <taxon>Insecta</taxon>
        <taxon>Pterygota</taxon>
        <taxon>Neoptera</taxon>
        <taxon>Paraneoptera</taxon>
        <taxon>Hemiptera</taxon>
        <taxon>Sternorrhyncha</taxon>
        <taxon>Psylloidea</taxon>
        <taxon>Psyllidae</taxon>
        <taxon>Diaphorininae</taxon>
        <taxon>Diaphorina</taxon>
    </lineage>
</organism>
<dbReference type="PaxDb" id="121845-A0A3Q0J042"/>
<sequence>MSKRLENSATIDKMDGNKSESVTSADCSVDNVFELAELKQAMLDMQQMYENIVKPFENKDIATEETIDEADNEERHEGVEEYKDSMLKDMISVPSASRLDWMFRDMVLSGLDKYLKEEAEEDDFKDDGTGTESVEVEEESSNVYRKFLERYRDKCKPTSEVVSDGKDKG</sequence>
<dbReference type="KEGG" id="dci:113468801"/>
<feature type="region of interest" description="Disordered" evidence="1">
    <location>
        <begin position="1"/>
        <end position="26"/>
    </location>
</feature>